<evidence type="ECO:0000259" key="2">
    <source>
        <dbReference type="Pfam" id="PF06742"/>
    </source>
</evidence>
<keyword evidence="4" id="KW-1185">Reference proteome</keyword>
<dbReference type="AlphaFoldDB" id="A0AA41Q162"/>
<reference evidence="3" key="1">
    <citation type="submission" date="2022-01" db="EMBL/GenBank/DDBJ databases">
        <title>Genome-Based Taxonomic Classification of the Phylum Actinobacteria.</title>
        <authorList>
            <person name="Gao Y."/>
        </authorList>
    </citation>
    <scope>NUCLEOTIDE SEQUENCE</scope>
    <source>
        <strain evidence="3">KLBMP 8922</strain>
    </source>
</reference>
<name>A0AA41Q162_9ACTN</name>
<organism evidence="3 4">
    <name type="scientific">Yinghuangia soli</name>
    <dbReference type="NCBI Taxonomy" id="2908204"/>
    <lineage>
        <taxon>Bacteria</taxon>
        <taxon>Bacillati</taxon>
        <taxon>Actinomycetota</taxon>
        <taxon>Actinomycetes</taxon>
        <taxon>Kitasatosporales</taxon>
        <taxon>Streptomycetaceae</taxon>
        <taxon>Yinghuangia</taxon>
    </lineage>
</organism>
<dbReference type="Gene3D" id="2.60.120.1600">
    <property type="match status" value="1"/>
</dbReference>
<proteinExistence type="predicted"/>
<feature type="domain" description="DUF1214" evidence="2">
    <location>
        <begin position="291"/>
        <end position="363"/>
    </location>
</feature>
<accession>A0AA41Q162</accession>
<dbReference type="Pfam" id="PF06742">
    <property type="entry name" value="DUF1214"/>
    <property type="match status" value="1"/>
</dbReference>
<dbReference type="RefSeq" id="WP_235054042.1">
    <property type="nucleotide sequence ID" value="NZ_JAKFHA010000012.1"/>
</dbReference>
<dbReference type="EMBL" id="JAKFHA010000012">
    <property type="protein sequence ID" value="MCF2529654.1"/>
    <property type="molecule type" value="Genomic_DNA"/>
</dbReference>
<dbReference type="SUPFAM" id="SSF160935">
    <property type="entry name" value="VPA0735-like"/>
    <property type="match status" value="1"/>
</dbReference>
<feature type="region of interest" description="Disordered" evidence="1">
    <location>
        <begin position="1"/>
        <end position="20"/>
    </location>
</feature>
<protein>
    <submittedName>
        <fullName evidence="3">DUF1214 domain-containing protein</fullName>
    </submittedName>
</protein>
<evidence type="ECO:0000313" key="3">
    <source>
        <dbReference type="EMBL" id="MCF2529654.1"/>
    </source>
</evidence>
<evidence type="ECO:0000313" key="4">
    <source>
        <dbReference type="Proteomes" id="UP001165378"/>
    </source>
</evidence>
<comment type="caution">
    <text evidence="3">The sequence shown here is derived from an EMBL/GenBank/DDBJ whole genome shotgun (WGS) entry which is preliminary data.</text>
</comment>
<dbReference type="InterPro" id="IPR010621">
    <property type="entry name" value="DUF1214"/>
</dbReference>
<sequence length="417" mass="46472">MAEAYGTGAEAGLDPASGPGPDHAAWQAFCDALKAAGDRILESDFPTAPEDRAEGFRHLAQQAVCWLTWGVGHLDPQDPRFMRQNDLLTRWGGPNVDNVYKHARIDDDGVYRIRGLMHSCEEFLLALRIGNMHQEKYGTLHEVTATDLGIGPGDAFELVLGGPEPAAEDPAVRWIPLPPGTRMVAIREYYYDWRETEPAVFTIERLDTRDPVSAPPPPRLSPVRMAEQLHEARSQFERSITYWNDYQRAARARGDDNTFIQPRTEPKGLKGLVYGFCFYRLAPGEALVVECEAPVARYWSYQLYQLGWFEPVESIHRTGGLNHRQTAVDPDGRVRVVVAHADPGSANWLDTEGRPEGMLTFRCAWSDNRPEPTARVVRLDELPGVLGPDGAGGTVAPARRAAHIAARRANAAWRFRT</sequence>
<gene>
    <name evidence="3" type="ORF">LZ495_20865</name>
</gene>
<evidence type="ECO:0000256" key="1">
    <source>
        <dbReference type="SAM" id="MobiDB-lite"/>
    </source>
</evidence>
<dbReference type="Proteomes" id="UP001165378">
    <property type="component" value="Unassembled WGS sequence"/>
</dbReference>